<dbReference type="Gene3D" id="3.30.1380.10">
    <property type="match status" value="1"/>
</dbReference>
<dbReference type="AlphaFoldDB" id="A0A3E3I0E8"/>
<accession>A0A3E3I0E8</accession>
<evidence type="ECO:0000259" key="2">
    <source>
        <dbReference type="Pfam" id="PF02557"/>
    </source>
</evidence>
<dbReference type="GeneID" id="97988801"/>
<feature type="transmembrane region" description="Helical" evidence="1">
    <location>
        <begin position="44"/>
        <end position="71"/>
    </location>
</feature>
<dbReference type="InterPro" id="IPR009045">
    <property type="entry name" value="Zn_M74/Hedgehog-like"/>
</dbReference>
<sequence length="323" mass="37144">MDFSTVNREFCAKTAGGDFGRLPDKPAVSGRGRRKRKNRYWGSVLFYKHLILGMTALAILLPLFGLTGMVYKYTCLKAEYQGLLRRANALCTAEAAEKDNKISEIGRKIKEELSVWTEGVGKIPFQVNTEDWNYILVNDWNPLPASYKFQLDVLEDGHQVDYRIAEDLGEMLSDAEAEGLEPLVCSAYRSYERQADLFNSSVEELMEQGMTYREAYYKTHEQVAIVNYSEHHTGLAVDIVGKNHQMLDERQGRTKEAQWLAQNCSRYGFILRYPKGKEKITGIEYESWHFRYVGRDAAQFITKNDLTLEEFLKIAKIQQKTGR</sequence>
<dbReference type="InterPro" id="IPR003709">
    <property type="entry name" value="VanY-like_core_dom"/>
</dbReference>
<keyword evidence="1" id="KW-0472">Membrane</keyword>
<gene>
    <name evidence="3" type="ORF">DXC51_18480</name>
</gene>
<dbReference type="GO" id="GO:0006508">
    <property type="term" value="P:proteolysis"/>
    <property type="evidence" value="ECO:0007669"/>
    <property type="project" value="InterPro"/>
</dbReference>
<reference evidence="3 4" key="1">
    <citation type="submission" date="2018-08" db="EMBL/GenBank/DDBJ databases">
        <title>A genome reference for cultivated species of the human gut microbiota.</title>
        <authorList>
            <person name="Zou Y."/>
            <person name="Xue W."/>
            <person name="Luo G."/>
        </authorList>
    </citation>
    <scope>NUCLEOTIDE SEQUENCE [LARGE SCALE GENOMIC DNA]</scope>
    <source>
        <strain evidence="3 4">TF05-5AC</strain>
    </source>
</reference>
<dbReference type="CDD" id="cd14852">
    <property type="entry name" value="LD-carboxypeptidase"/>
    <property type="match status" value="1"/>
</dbReference>
<keyword evidence="1" id="KW-0812">Transmembrane</keyword>
<dbReference type="GO" id="GO:0004180">
    <property type="term" value="F:carboxypeptidase activity"/>
    <property type="evidence" value="ECO:0007669"/>
    <property type="project" value="UniProtKB-KW"/>
</dbReference>
<keyword evidence="4" id="KW-1185">Reference proteome</keyword>
<dbReference type="Pfam" id="PF02557">
    <property type="entry name" value="VanY"/>
    <property type="match status" value="1"/>
</dbReference>
<dbReference type="RefSeq" id="WP_117545143.1">
    <property type="nucleotide sequence ID" value="NZ_QVLV01000014.1"/>
</dbReference>
<evidence type="ECO:0000256" key="1">
    <source>
        <dbReference type="SAM" id="Phobius"/>
    </source>
</evidence>
<proteinExistence type="predicted"/>
<dbReference type="PANTHER" id="PTHR34385:SF1">
    <property type="entry name" value="PEPTIDOGLYCAN L-ALANYL-D-GLUTAMATE ENDOPEPTIDASE CWLK"/>
    <property type="match status" value="1"/>
</dbReference>
<name>A0A3E3I0E8_9FIRM</name>
<keyword evidence="3" id="KW-0121">Carboxypeptidase</keyword>
<dbReference type="SUPFAM" id="SSF55166">
    <property type="entry name" value="Hedgehog/DD-peptidase"/>
    <property type="match status" value="1"/>
</dbReference>
<protein>
    <submittedName>
        <fullName evidence="3">D-alanyl-D-alanine carboxypeptidase family protein</fullName>
    </submittedName>
</protein>
<dbReference type="PANTHER" id="PTHR34385">
    <property type="entry name" value="D-ALANYL-D-ALANINE CARBOXYPEPTIDASE"/>
    <property type="match status" value="1"/>
</dbReference>
<keyword evidence="1" id="KW-1133">Transmembrane helix</keyword>
<keyword evidence="3" id="KW-0645">Protease</keyword>
<evidence type="ECO:0000313" key="4">
    <source>
        <dbReference type="Proteomes" id="UP000260812"/>
    </source>
</evidence>
<dbReference type="EMBL" id="QVLV01000014">
    <property type="protein sequence ID" value="RGE57687.1"/>
    <property type="molecule type" value="Genomic_DNA"/>
</dbReference>
<dbReference type="InterPro" id="IPR058193">
    <property type="entry name" value="VanY/YodJ_core_dom"/>
</dbReference>
<feature type="domain" description="D-alanyl-D-alanine carboxypeptidase-like core" evidence="2">
    <location>
        <begin position="158"/>
        <end position="294"/>
    </location>
</feature>
<keyword evidence="3" id="KW-0378">Hydrolase</keyword>
<dbReference type="InterPro" id="IPR052179">
    <property type="entry name" value="DD-CPase-like"/>
</dbReference>
<organism evidence="3 4">
    <name type="scientific">Eisenbergiella massiliensis</name>
    <dbReference type="NCBI Taxonomy" id="1720294"/>
    <lineage>
        <taxon>Bacteria</taxon>
        <taxon>Bacillati</taxon>
        <taxon>Bacillota</taxon>
        <taxon>Clostridia</taxon>
        <taxon>Lachnospirales</taxon>
        <taxon>Lachnospiraceae</taxon>
        <taxon>Eisenbergiella</taxon>
    </lineage>
</organism>
<dbReference type="Proteomes" id="UP000260812">
    <property type="component" value="Unassembled WGS sequence"/>
</dbReference>
<evidence type="ECO:0000313" key="3">
    <source>
        <dbReference type="EMBL" id="RGE57687.1"/>
    </source>
</evidence>
<comment type="caution">
    <text evidence="3">The sequence shown here is derived from an EMBL/GenBank/DDBJ whole genome shotgun (WGS) entry which is preliminary data.</text>
</comment>